<keyword evidence="3" id="KW-1185">Reference proteome</keyword>
<dbReference type="Proteomes" id="UP000199729">
    <property type="component" value="Plasmid pVF1"/>
</dbReference>
<organism evidence="2 3">
    <name type="scientific">Vitreoscilla filiformis</name>
    <dbReference type="NCBI Taxonomy" id="63"/>
    <lineage>
        <taxon>Bacteria</taxon>
        <taxon>Pseudomonadati</taxon>
        <taxon>Pseudomonadota</taxon>
        <taxon>Betaproteobacteria</taxon>
        <taxon>Neisseriales</taxon>
        <taxon>Neisseriaceae</taxon>
        <taxon>Vitreoscilla</taxon>
    </lineage>
</organism>
<keyword evidence="2" id="KW-0614">Plasmid</keyword>
<gene>
    <name evidence="2" type="ORF">VITFI_CDS3269</name>
</gene>
<dbReference type="AlphaFoldDB" id="A0A221KJ51"/>
<dbReference type="EMBL" id="CP022424">
    <property type="protein sequence ID" value="ASM79046.1"/>
    <property type="molecule type" value="Genomic_DNA"/>
</dbReference>
<reference evidence="2 3" key="1">
    <citation type="submission" date="2017-07" db="EMBL/GenBank/DDBJ databases">
        <title>Complete Genome Sequence of the cosmetic ferment Vitreoscilla filiformis (ATCC15551).</title>
        <authorList>
            <person name="Contreras S."/>
            <person name="Sagory-Zalkind P."/>
            <person name="Blanquart H."/>
            <person name="Iltis A."/>
            <person name="Morand S.C."/>
        </authorList>
    </citation>
    <scope>NUCLEOTIDE SEQUENCE [LARGE SCALE GENOMIC DNA]</scope>
    <source>
        <strain evidence="2 3">ATCC 15551</strain>
        <plasmid evidence="3">Plasmid pvf1</plasmid>
    </source>
</reference>
<name>A0A221KJ51_VITFI</name>
<evidence type="ECO:0000256" key="1">
    <source>
        <dbReference type="SAM" id="MobiDB-lite"/>
    </source>
</evidence>
<evidence type="ECO:0000313" key="2">
    <source>
        <dbReference type="EMBL" id="ASM79046.1"/>
    </source>
</evidence>
<accession>A0A221KJ51</accession>
<proteinExistence type="predicted"/>
<evidence type="ECO:0000313" key="3">
    <source>
        <dbReference type="Proteomes" id="UP000199729"/>
    </source>
</evidence>
<sequence>MATEVGATHSAQTAEGGMVAESEDAKKTERSLGLGVQSTIGSHAASM</sequence>
<geneLocation type="plasmid" evidence="3">
    <name>pvf1</name>
</geneLocation>
<protein>
    <submittedName>
        <fullName evidence="2">Uncharacterized protein</fullName>
    </submittedName>
</protein>
<dbReference type="KEGG" id="vff:VITFI_CDS3269"/>
<feature type="region of interest" description="Disordered" evidence="1">
    <location>
        <begin position="1"/>
        <end position="47"/>
    </location>
</feature>